<feature type="region of interest" description="Disordered" evidence="15">
    <location>
        <begin position="484"/>
        <end position="655"/>
    </location>
</feature>
<accession>A0ABD0L1V6</accession>
<dbReference type="FunFam" id="1.10.1410.10:FF:000001">
    <property type="entry name" value="Putative poly(A) polymerase gamma"/>
    <property type="match status" value="1"/>
</dbReference>
<feature type="binding site" evidence="13">
    <location>
        <position position="99"/>
    </location>
    <ligand>
        <name>ATP</name>
        <dbReference type="ChEBI" id="CHEBI:30616"/>
    </ligand>
</feature>
<dbReference type="GO" id="GO:0046872">
    <property type="term" value="F:metal ion binding"/>
    <property type="evidence" value="ECO:0007669"/>
    <property type="project" value="UniProtKB-KW"/>
</dbReference>
<keyword evidence="4 12" id="KW-0507">mRNA processing</keyword>
<dbReference type="GO" id="GO:1990817">
    <property type="term" value="F:poly(A) RNA polymerase activity"/>
    <property type="evidence" value="ECO:0007669"/>
    <property type="project" value="UniProtKB-UniRule"/>
</dbReference>
<feature type="compositionally biased region" description="Low complexity" evidence="15">
    <location>
        <begin position="552"/>
        <end position="563"/>
    </location>
</feature>
<dbReference type="InterPro" id="IPR014492">
    <property type="entry name" value="PolyA_polymerase"/>
</dbReference>
<feature type="binding site" evidence="13">
    <location>
        <position position="157"/>
    </location>
    <ligand>
        <name>ATP</name>
        <dbReference type="ChEBI" id="CHEBI:30616"/>
    </ligand>
</feature>
<feature type="compositionally biased region" description="Low complexity" evidence="15">
    <location>
        <begin position="623"/>
        <end position="634"/>
    </location>
</feature>
<keyword evidence="9 14" id="KW-0460">Magnesium</keyword>
<feature type="binding site" evidence="14">
    <location>
        <position position="157"/>
    </location>
    <ligand>
        <name>Mg(2+)</name>
        <dbReference type="ChEBI" id="CHEBI:18420"/>
        <label>2</label>
        <note>catalytic</note>
    </ligand>
</feature>
<evidence type="ECO:0000256" key="1">
    <source>
        <dbReference type="ARBA" id="ARBA00001936"/>
    </source>
</evidence>
<dbReference type="GO" id="GO:0006397">
    <property type="term" value="P:mRNA processing"/>
    <property type="evidence" value="ECO:0007669"/>
    <property type="project" value="UniProtKB-KW"/>
</dbReference>
<keyword evidence="7 12" id="KW-0547">Nucleotide-binding</keyword>
<dbReference type="GO" id="GO:0005524">
    <property type="term" value="F:ATP binding"/>
    <property type="evidence" value="ECO:0007669"/>
    <property type="project" value="UniProtKB-UniRule"/>
</dbReference>
<evidence type="ECO:0000256" key="11">
    <source>
        <dbReference type="ARBA" id="ARBA00048830"/>
    </source>
</evidence>
<dbReference type="Gene3D" id="1.10.1410.10">
    <property type="match status" value="1"/>
</dbReference>
<proteinExistence type="inferred from homology"/>
<dbReference type="Pfam" id="PF20750">
    <property type="entry name" value="PAP_NTPase"/>
    <property type="match status" value="1"/>
</dbReference>
<evidence type="ECO:0000313" key="19">
    <source>
        <dbReference type="EMBL" id="KAK7493384.1"/>
    </source>
</evidence>
<evidence type="ECO:0000259" key="16">
    <source>
        <dbReference type="Pfam" id="PF04926"/>
    </source>
</evidence>
<dbReference type="PANTHER" id="PTHR10682:SF10">
    <property type="entry name" value="POLYNUCLEOTIDE ADENYLYLTRANSFERASE"/>
    <property type="match status" value="1"/>
</dbReference>
<dbReference type="SUPFAM" id="SSF55003">
    <property type="entry name" value="PAP/Archaeal CCA-adding enzyme, C-terminal domain"/>
    <property type="match status" value="1"/>
</dbReference>
<comment type="similarity">
    <text evidence="3 12">Belongs to the poly(A) polymerase family.</text>
</comment>
<evidence type="ECO:0000256" key="6">
    <source>
        <dbReference type="ARBA" id="ARBA00022723"/>
    </source>
</evidence>
<feature type="domain" description="Poly(A) polymerase RNA-binding" evidence="16">
    <location>
        <begin position="417"/>
        <end position="484"/>
    </location>
</feature>
<evidence type="ECO:0000256" key="12">
    <source>
        <dbReference type="PIRNR" id="PIRNR018425"/>
    </source>
</evidence>
<feature type="binding site" evidence="13">
    <location>
        <begin position="90"/>
        <end position="92"/>
    </location>
    <ligand>
        <name>ATP</name>
        <dbReference type="ChEBI" id="CHEBI:30616"/>
    </ligand>
</feature>
<keyword evidence="20" id="KW-1185">Reference proteome</keyword>
<dbReference type="InterPro" id="IPR007012">
    <property type="entry name" value="PolA_pol_cen_dom"/>
</dbReference>
<dbReference type="FunFam" id="3.30.460.10:FF:000002">
    <property type="entry name" value="Poly(A) polymerase alpha, putative"/>
    <property type="match status" value="1"/>
</dbReference>
<feature type="domain" description="Poly(A) polymerase nucleotidyltransferase" evidence="18">
    <location>
        <begin position="10"/>
        <end position="204"/>
    </location>
</feature>
<dbReference type="Gene3D" id="3.30.460.10">
    <property type="entry name" value="Beta Polymerase, domain 2"/>
    <property type="match status" value="1"/>
</dbReference>
<feature type="binding site" evidence="13">
    <location>
        <position position="227"/>
    </location>
    <ligand>
        <name>ATP</name>
        <dbReference type="ChEBI" id="CHEBI:30616"/>
    </ligand>
</feature>
<dbReference type="Proteomes" id="UP001519460">
    <property type="component" value="Unassembled WGS sequence"/>
</dbReference>
<dbReference type="EMBL" id="JACVVK020000093">
    <property type="protein sequence ID" value="KAK7493384.1"/>
    <property type="molecule type" value="Genomic_DNA"/>
</dbReference>
<dbReference type="EC" id="2.7.7.19" evidence="12"/>
<comment type="subcellular location">
    <subcellularLocation>
        <location evidence="2 12">Nucleus</location>
    </subcellularLocation>
</comment>
<feature type="binding site" evidence="13">
    <location>
        <begin position="103"/>
        <end position="105"/>
    </location>
    <ligand>
        <name>ATP</name>
        <dbReference type="ChEBI" id="CHEBI:30616"/>
    </ligand>
</feature>
<dbReference type="Pfam" id="PF04926">
    <property type="entry name" value="PAP_RNA-bind"/>
    <property type="match status" value="2"/>
</dbReference>
<feature type="binding site" evidence="14">
    <location>
        <position position="103"/>
    </location>
    <ligand>
        <name>Mg(2+)</name>
        <dbReference type="ChEBI" id="CHEBI:18420"/>
        <label>2</label>
        <note>catalytic</note>
    </ligand>
</feature>
<dbReference type="InterPro" id="IPR011068">
    <property type="entry name" value="NuclTrfase_I-like_C"/>
</dbReference>
<dbReference type="CDD" id="cd05402">
    <property type="entry name" value="NT_PAP_TUTase"/>
    <property type="match status" value="1"/>
</dbReference>
<dbReference type="GO" id="GO:0005634">
    <property type="term" value="C:nucleus"/>
    <property type="evidence" value="ECO:0007669"/>
    <property type="project" value="UniProtKB-SubCell"/>
</dbReference>
<feature type="compositionally biased region" description="Basic and acidic residues" evidence="15">
    <location>
        <begin position="587"/>
        <end position="600"/>
    </location>
</feature>
<dbReference type="InterPro" id="IPR043519">
    <property type="entry name" value="NT_sf"/>
</dbReference>
<dbReference type="SUPFAM" id="SSF81631">
    <property type="entry name" value="PAP/OAS1 substrate-binding domain"/>
    <property type="match status" value="1"/>
</dbReference>
<reference evidence="19 20" key="1">
    <citation type="journal article" date="2023" name="Sci. Data">
        <title>Genome assembly of the Korean intertidal mud-creeper Batillaria attramentaria.</title>
        <authorList>
            <person name="Patra A.K."/>
            <person name="Ho P.T."/>
            <person name="Jun S."/>
            <person name="Lee S.J."/>
            <person name="Kim Y."/>
            <person name="Won Y.J."/>
        </authorList>
    </citation>
    <scope>NUCLEOTIDE SEQUENCE [LARGE SCALE GENOMIC DNA]</scope>
    <source>
        <strain evidence="19">Wonlab-2016</strain>
    </source>
</reference>
<feature type="domain" description="Poly(A) polymerase central" evidence="17">
    <location>
        <begin position="209"/>
        <end position="354"/>
    </location>
</feature>
<comment type="cofactor">
    <cofactor evidence="1">
        <name>Mn(2+)</name>
        <dbReference type="ChEBI" id="CHEBI:29035"/>
    </cofactor>
</comment>
<evidence type="ECO:0000256" key="8">
    <source>
        <dbReference type="ARBA" id="ARBA00022840"/>
    </source>
</evidence>
<dbReference type="Pfam" id="PF04928">
    <property type="entry name" value="PAP_central"/>
    <property type="match status" value="1"/>
</dbReference>
<comment type="caution">
    <text evidence="19">The sequence shown here is derived from an EMBL/GenBank/DDBJ whole genome shotgun (WGS) entry which is preliminary data.</text>
</comment>
<evidence type="ECO:0000259" key="17">
    <source>
        <dbReference type="Pfam" id="PF04928"/>
    </source>
</evidence>
<evidence type="ECO:0000256" key="10">
    <source>
        <dbReference type="ARBA" id="ARBA00023242"/>
    </source>
</evidence>
<dbReference type="PIRSF" id="PIRSF018425">
    <property type="entry name" value="PolyA_polymerase"/>
    <property type="match status" value="1"/>
</dbReference>
<keyword evidence="10 12" id="KW-0539">Nucleus</keyword>
<evidence type="ECO:0000256" key="2">
    <source>
        <dbReference type="ARBA" id="ARBA00004123"/>
    </source>
</evidence>
<keyword evidence="5 12" id="KW-0808">Transferase</keyword>
<evidence type="ECO:0000313" key="20">
    <source>
        <dbReference type="Proteomes" id="UP001519460"/>
    </source>
</evidence>
<feature type="binding site" evidence="14">
    <location>
        <position position="103"/>
    </location>
    <ligand>
        <name>Mg(2+)</name>
        <dbReference type="ChEBI" id="CHEBI:18420"/>
        <label>1</label>
        <note>catalytic</note>
    </ligand>
</feature>
<dbReference type="PANTHER" id="PTHR10682">
    <property type="entry name" value="POLY A POLYMERASE"/>
    <property type="match status" value="1"/>
</dbReference>
<comment type="function">
    <text evidence="12">Polymerase that creates the 3'-poly(A) tail of mRNA's.</text>
</comment>
<feature type="binding site" evidence="13">
    <location>
        <position position="218"/>
    </location>
    <ligand>
        <name>ATP</name>
        <dbReference type="ChEBI" id="CHEBI:30616"/>
    </ligand>
</feature>
<sequence length="655" mass="73845">MAQDSSAYPGVTGPISLAEPKPFDLELSDKLEEAMRPHGVFESEAELAHRMEVLSRINELVRDWIKDVSRQKNNIPENRINTFGGKVFTFGSYRLGVHTKGADIDTLCVAPRHVERSDFFKSFVELLKAQPEVKDLRAVEEAFVPVIKMTYDGIELDMLFARLALPTIPEDIDLRQETHLKNLDEKSVRSLNGCRVTDEILHLVPNKENFRMTLRAVKLWAKKKGVYSNVLGYLGGVSWAMLVARVCQLYPNAAPSTLVHRFFLVYSKWDWPAPVLLKPLDTENKLGFPVWDARVNPADRFHLMPIITPAYPQQNSTYNVTNSTRTTITEEFKDGLDIVTRIFEGREDWTALLEPSNFFHKYKHYIVLKASAEEEEHYLEWKGYVESKIRLLVGNLERNPYIKLAHVMPEAYGPINESEGQYMCKWFIGLVFHNTQTANIDLTYDIQSFSDAVHKTAMHINLFKEGMKVEITYLRKKQLTQYVPPHILAQGRPPKKKEGGRSSTPGEGRRSSVDKPPNSKAEPDAIREQSESRTSAAGEEDETSQESQVLDVSANANSVAEASNDTEHMQMEMSENPPSEAVSGDHTAGKESEEHNDLGSKRPGSPFSADTPPKRPKDVEQNLPSDDLPDLSSPQTGLPATGFVPLKNSIKLTLK</sequence>
<dbReference type="InterPro" id="IPR048840">
    <property type="entry name" value="PolA_pol_NTPase"/>
</dbReference>
<keyword evidence="6 14" id="KW-0479">Metal-binding</keyword>
<feature type="binding site" evidence="14">
    <location>
        <position position="105"/>
    </location>
    <ligand>
        <name>Mg(2+)</name>
        <dbReference type="ChEBI" id="CHEBI:18420"/>
        <label>2</label>
        <note>catalytic</note>
    </ligand>
</feature>
<dbReference type="GO" id="GO:0003723">
    <property type="term" value="F:RNA binding"/>
    <property type="evidence" value="ECO:0007669"/>
    <property type="project" value="UniProtKB-UniRule"/>
</dbReference>
<feature type="compositionally biased region" description="Basic and acidic residues" evidence="15">
    <location>
        <begin position="521"/>
        <end position="531"/>
    </location>
</feature>
<dbReference type="AlphaFoldDB" id="A0ABD0L1V6"/>
<feature type="binding site" evidence="13">
    <location>
        <begin position="236"/>
        <end position="237"/>
    </location>
    <ligand>
        <name>ATP</name>
        <dbReference type="ChEBI" id="CHEBI:30616"/>
    </ligand>
</feature>
<evidence type="ECO:0000256" key="9">
    <source>
        <dbReference type="ARBA" id="ARBA00022842"/>
    </source>
</evidence>
<comment type="catalytic activity">
    <reaction evidence="11 12">
        <text>RNA(n) + ATP = RNA(n)-3'-adenine ribonucleotide + diphosphate</text>
        <dbReference type="Rhea" id="RHEA:11332"/>
        <dbReference type="Rhea" id="RHEA-COMP:14527"/>
        <dbReference type="Rhea" id="RHEA-COMP:17347"/>
        <dbReference type="ChEBI" id="CHEBI:30616"/>
        <dbReference type="ChEBI" id="CHEBI:33019"/>
        <dbReference type="ChEBI" id="CHEBI:140395"/>
        <dbReference type="ChEBI" id="CHEBI:173115"/>
        <dbReference type="EC" id="2.7.7.19"/>
    </reaction>
</comment>
<evidence type="ECO:0000259" key="18">
    <source>
        <dbReference type="Pfam" id="PF20750"/>
    </source>
</evidence>
<evidence type="ECO:0000256" key="15">
    <source>
        <dbReference type="SAM" id="MobiDB-lite"/>
    </source>
</evidence>
<protein>
    <recommendedName>
        <fullName evidence="12">Poly(A) polymerase</fullName>
        <ecNumber evidence="12">2.7.7.19</ecNumber>
    </recommendedName>
</protein>
<gene>
    <name evidence="19" type="ORF">BaRGS_00015284</name>
</gene>
<feature type="domain" description="Poly(A) polymerase RNA-binding" evidence="16">
    <location>
        <begin position="357"/>
        <end position="412"/>
    </location>
</feature>
<comment type="cofactor">
    <cofactor evidence="14">
        <name>Mg(2+)</name>
        <dbReference type="ChEBI" id="CHEBI:18420"/>
    </cofactor>
    <text evidence="14">Binds 2 magnesium ions. Also active with manganese.</text>
</comment>
<evidence type="ECO:0000256" key="5">
    <source>
        <dbReference type="ARBA" id="ARBA00022679"/>
    </source>
</evidence>
<evidence type="ECO:0000256" key="7">
    <source>
        <dbReference type="ARBA" id="ARBA00022741"/>
    </source>
</evidence>
<dbReference type="Gene3D" id="3.30.70.590">
    <property type="entry name" value="Poly(A) polymerase predicted RNA binding domain"/>
    <property type="match status" value="1"/>
</dbReference>
<organism evidence="19 20">
    <name type="scientific">Batillaria attramentaria</name>
    <dbReference type="NCBI Taxonomy" id="370345"/>
    <lineage>
        <taxon>Eukaryota</taxon>
        <taxon>Metazoa</taxon>
        <taxon>Spiralia</taxon>
        <taxon>Lophotrochozoa</taxon>
        <taxon>Mollusca</taxon>
        <taxon>Gastropoda</taxon>
        <taxon>Caenogastropoda</taxon>
        <taxon>Sorbeoconcha</taxon>
        <taxon>Cerithioidea</taxon>
        <taxon>Batillariidae</taxon>
        <taxon>Batillaria</taxon>
    </lineage>
</organism>
<evidence type="ECO:0000256" key="3">
    <source>
        <dbReference type="ARBA" id="ARBA00010912"/>
    </source>
</evidence>
<keyword evidence="8 12" id="KW-0067">ATP-binding</keyword>
<evidence type="ECO:0000256" key="14">
    <source>
        <dbReference type="PIRSR" id="PIRSR018425-2"/>
    </source>
</evidence>
<evidence type="ECO:0000256" key="13">
    <source>
        <dbReference type="PIRSR" id="PIRSR018425-1"/>
    </source>
</evidence>
<evidence type="ECO:0000256" key="4">
    <source>
        <dbReference type="ARBA" id="ARBA00022664"/>
    </source>
</evidence>
<name>A0ABD0L1V6_9CAEN</name>
<dbReference type="SUPFAM" id="SSF81301">
    <property type="entry name" value="Nucleotidyltransferase"/>
    <property type="match status" value="1"/>
</dbReference>
<feature type="binding site" evidence="14">
    <location>
        <position position="105"/>
    </location>
    <ligand>
        <name>Mg(2+)</name>
        <dbReference type="ChEBI" id="CHEBI:18420"/>
        <label>1</label>
        <note>catalytic</note>
    </ligand>
</feature>
<dbReference type="InterPro" id="IPR007010">
    <property type="entry name" value="PolA_pol_RNA-bd_dom"/>
</dbReference>